<dbReference type="InterPro" id="IPR011650">
    <property type="entry name" value="Peptidase_M20_dimer"/>
</dbReference>
<evidence type="ECO:0000313" key="5">
    <source>
        <dbReference type="EMBL" id="MCO6160695.1"/>
    </source>
</evidence>
<evidence type="ECO:0000256" key="3">
    <source>
        <dbReference type="ARBA" id="ARBA00023285"/>
    </source>
</evidence>
<dbReference type="EMBL" id="JAMXQU010000009">
    <property type="protein sequence ID" value="MCO6160695.1"/>
    <property type="molecule type" value="Genomic_DNA"/>
</dbReference>
<dbReference type="RefSeq" id="WP_252849748.1">
    <property type="nucleotide sequence ID" value="NZ_BAPW01000046.1"/>
</dbReference>
<protein>
    <submittedName>
        <fullName evidence="5">Acetylornithine deacetylase</fullName>
        <ecNumber evidence="5">3.5.1.16</ecNumber>
    </submittedName>
</protein>
<dbReference type="InterPro" id="IPR010169">
    <property type="entry name" value="AcOrn-deacetyl"/>
</dbReference>
<evidence type="ECO:0000313" key="6">
    <source>
        <dbReference type="Proteomes" id="UP001523401"/>
    </source>
</evidence>
<dbReference type="Pfam" id="PF01546">
    <property type="entry name" value="Peptidase_M20"/>
    <property type="match status" value="1"/>
</dbReference>
<name>A0ABT1CIL4_9PROT</name>
<reference evidence="5 6" key="1">
    <citation type="submission" date="2022-06" db="EMBL/GenBank/DDBJ databases">
        <title>Whole-genome of Asaia lannensis strain LMG 27011T.</title>
        <authorList>
            <person name="Sombolestani A."/>
        </authorList>
    </citation>
    <scope>NUCLEOTIDE SEQUENCE [LARGE SCALE GENOMIC DNA]</scope>
    <source>
        <strain evidence="5 6">NBRC 102526</strain>
    </source>
</reference>
<keyword evidence="2 5" id="KW-0378">Hydrolase</keyword>
<dbReference type="Pfam" id="PF07687">
    <property type="entry name" value="M20_dimer"/>
    <property type="match status" value="1"/>
</dbReference>
<dbReference type="InterPro" id="IPR002933">
    <property type="entry name" value="Peptidase_M20"/>
</dbReference>
<sequence>MDISTILEKLVAFDTTSRHPNAPVIDWIETWLKAYRVPYTRSRGPEDGKWNLHAILGPAGPGGLALSGHVDCVPVEGQDWTRDPFTLATQDGRCYGRGAVDMKGFVAAMLAAVPTLVAMQLDKPVHLFFTFDEEITCNGARYLIDDVASRGMMPDLCVVGEPTMLAPIIAHKGRFTIRVDFKGRPAHSSQPALGENALHAMGRAIAILADMADTFEREGPHVSGFVPDHTTLQVGLAQGGSILNIVPEHASFELEWRAVPGDSNEAIFARIREKLAPIDDAMKKAGAEYGLSYTPLVDLPPLDLSPDAPLVNLLQQITGRNEAGYVSYGTEAGIYQQAGLPTIVCGPGDIAQAHKPDEWISIDQLERCERMIDRLVRRVCLAS</sequence>
<proteinExistence type="predicted"/>
<dbReference type="PANTHER" id="PTHR43808">
    <property type="entry name" value="ACETYLORNITHINE DEACETYLASE"/>
    <property type="match status" value="1"/>
</dbReference>
<evidence type="ECO:0000256" key="1">
    <source>
        <dbReference type="ARBA" id="ARBA00022723"/>
    </source>
</evidence>
<dbReference type="Gene3D" id="3.30.70.360">
    <property type="match status" value="1"/>
</dbReference>
<evidence type="ECO:0000259" key="4">
    <source>
        <dbReference type="Pfam" id="PF07687"/>
    </source>
</evidence>
<dbReference type="GO" id="GO:0008777">
    <property type="term" value="F:acetylornithine deacetylase activity"/>
    <property type="evidence" value="ECO:0007669"/>
    <property type="project" value="UniProtKB-EC"/>
</dbReference>
<dbReference type="EC" id="3.5.1.16" evidence="5"/>
<dbReference type="SUPFAM" id="SSF55031">
    <property type="entry name" value="Bacterial exopeptidase dimerisation domain"/>
    <property type="match status" value="1"/>
</dbReference>
<comment type="caution">
    <text evidence="5">The sequence shown here is derived from an EMBL/GenBank/DDBJ whole genome shotgun (WGS) entry which is preliminary data.</text>
</comment>
<dbReference type="InterPro" id="IPR050072">
    <property type="entry name" value="Peptidase_M20A"/>
</dbReference>
<organism evidence="5 6">
    <name type="scientific">Asaia lannensis NBRC 102526</name>
    <dbReference type="NCBI Taxonomy" id="1307926"/>
    <lineage>
        <taxon>Bacteria</taxon>
        <taxon>Pseudomonadati</taxon>
        <taxon>Pseudomonadota</taxon>
        <taxon>Alphaproteobacteria</taxon>
        <taxon>Acetobacterales</taxon>
        <taxon>Acetobacteraceae</taxon>
        <taxon>Asaia</taxon>
    </lineage>
</organism>
<keyword evidence="6" id="KW-1185">Reference proteome</keyword>
<keyword evidence="1" id="KW-0479">Metal-binding</keyword>
<dbReference type="Proteomes" id="UP001523401">
    <property type="component" value="Unassembled WGS sequence"/>
</dbReference>
<dbReference type="NCBIfam" id="TIGR01892">
    <property type="entry name" value="AcOrn-deacetyl"/>
    <property type="match status" value="1"/>
</dbReference>
<dbReference type="CDD" id="cd03894">
    <property type="entry name" value="M20_ArgE"/>
    <property type="match status" value="1"/>
</dbReference>
<accession>A0ABT1CIL4</accession>
<keyword evidence="3" id="KW-0170">Cobalt</keyword>
<gene>
    <name evidence="5" type="primary">argE</name>
    <name evidence="5" type="ORF">NF685_11705</name>
</gene>
<feature type="domain" description="Peptidase M20 dimerisation" evidence="4">
    <location>
        <begin position="169"/>
        <end position="277"/>
    </location>
</feature>
<dbReference type="Gene3D" id="3.40.630.10">
    <property type="entry name" value="Zn peptidases"/>
    <property type="match status" value="1"/>
</dbReference>
<dbReference type="InterPro" id="IPR036264">
    <property type="entry name" value="Bact_exopeptidase_dim_dom"/>
</dbReference>
<evidence type="ECO:0000256" key="2">
    <source>
        <dbReference type="ARBA" id="ARBA00022801"/>
    </source>
</evidence>
<dbReference type="NCBIfam" id="NF005710">
    <property type="entry name" value="PRK07522.1"/>
    <property type="match status" value="1"/>
</dbReference>
<dbReference type="PANTHER" id="PTHR43808:SF31">
    <property type="entry name" value="N-ACETYL-L-CITRULLINE DEACETYLASE"/>
    <property type="match status" value="1"/>
</dbReference>
<dbReference type="SUPFAM" id="SSF53187">
    <property type="entry name" value="Zn-dependent exopeptidases"/>
    <property type="match status" value="1"/>
</dbReference>